<dbReference type="EC" id="3.1.26.4" evidence="3"/>
<dbReference type="AlphaFoldDB" id="A0A1H6FCS6"/>
<keyword evidence="3" id="KW-0378">Hydrolase</keyword>
<feature type="domain" description="RNase H type-2" evidence="2">
    <location>
        <begin position="1"/>
        <end position="48"/>
    </location>
</feature>
<dbReference type="InterPro" id="IPR036397">
    <property type="entry name" value="RNaseH_sf"/>
</dbReference>
<dbReference type="GO" id="GO:0003723">
    <property type="term" value="F:RNA binding"/>
    <property type="evidence" value="ECO:0007669"/>
    <property type="project" value="UniProtKB-UniRule"/>
</dbReference>
<dbReference type="InterPro" id="IPR012337">
    <property type="entry name" value="RNaseH-like_sf"/>
</dbReference>
<dbReference type="GO" id="GO:0004523">
    <property type="term" value="F:RNA-DNA hybrid ribonuclease activity"/>
    <property type="evidence" value="ECO:0007669"/>
    <property type="project" value="UniProtKB-EC"/>
</dbReference>
<accession>A0A1H6FCS6</accession>
<evidence type="ECO:0000313" key="4">
    <source>
        <dbReference type="Proteomes" id="UP000236724"/>
    </source>
</evidence>
<reference evidence="3 4" key="1">
    <citation type="submission" date="2016-10" db="EMBL/GenBank/DDBJ databases">
        <authorList>
            <person name="de Groot N.N."/>
        </authorList>
    </citation>
    <scope>NUCLEOTIDE SEQUENCE [LARGE SCALE GENOMIC DNA]</scope>
    <source>
        <strain evidence="3">MBHS1</strain>
    </source>
</reference>
<dbReference type="InterPro" id="IPR024567">
    <property type="entry name" value="RNase_HII/HIII_dom"/>
</dbReference>
<dbReference type="EMBL" id="FMSV02000531">
    <property type="protein sequence ID" value="SEH07433.1"/>
    <property type="molecule type" value="Genomic_DNA"/>
</dbReference>
<keyword evidence="4" id="KW-1185">Reference proteome</keyword>
<dbReference type="SUPFAM" id="SSF53098">
    <property type="entry name" value="Ribonuclease H-like"/>
    <property type="match status" value="1"/>
</dbReference>
<dbReference type="Gene3D" id="3.30.420.10">
    <property type="entry name" value="Ribonuclease H-like superfamily/Ribonuclease H"/>
    <property type="match status" value="1"/>
</dbReference>
<evidence type="ECO:0000313" key="3">
    <source>
        <dbReference type="EMBL" id="SEH07433.1"/>
    </source>
</evidence>
<evidence type="ECO:0000259" key="2">
    <source>
        <dbReference type="PROSITE" id="PS51975"/>
    </source>
</evidence>
<protein>
    <submittedName>
        <fullName evidence="3">Ribonuclease HII</fullName>
        <ecNumber evidence="3">3.1.26.4</ecNumber>
    </submittedName>
</protein>
<comment type="caution">
    <text evidence="1">Lacks conserved residue(s) required for the propagation of feature annotation.</text>
</comment>
<dbReference type="Proteomes" id="UP000236724">
    <property type="component" value="Unassembled WGS sequence"/>
</dbReference>
<evidence type="ECO:0000256" key="1">
    <source>
        <dbReference type="PROSITE-ProRule" id="PRU01319"/>
    </source>
</evidence>
<organism evidence="3 4">
    <name type="scientific">Candidatus Venteria ishoeyi</name>
    <dbReference type="NCBI Taxonomy" id="1899563"/>
    <lineage>
        <taxon>Bacteria</taxon>
        <taxon>Pseudomonadati</taxon>
        <taxon>Pseudomonadota</taxon>
        <taxon>Gammaproteobacteria</taxon>
        <taxon>Thiotrichales</taxon>
        <taxon>Thiotrichaceae</taxon>
        <taxon>Venteria</taxon>
    </lineage>
</organism>
<proteinExistence type="predicted"/>
<name>A0A1H6FCS6_9GAMM</name>
<sequence>MRHLAVKNPGYGWETNAGYGTKAHLSGLEKLGATRWHRRSFAPVKKFI</sequence>
<dbReference type="PROSITE" id="PS51975">
    <property type="entry name" value="RNASE_H_2"/>
    <property type="match status" value="1"/>
</dbReference>
<gene>
    <name evidence="3" type="primary">rnhB_1</name>
    <name evidence="3" type="ORF">MBHS_03308</name>
</gene>